<proteinExistence type="predicted"/>
<dbReference type="OrthoDB" id="407658at2759"/>
<dbReference type="PANTHER" id="PTHR31562:SF9">
    <property type="entry name" value="GLYCOSYLTRANSFERASE FAMILY 8 PROTEIN"/>
    <property type="match status" value="1"/>
</dbReference>
<evidence type="ECO:0000256" key="1">
    <source>
        <dbReference type="SAM" id="Phobius"/>
    </source>
</evidence>
<protein>
    <recommendedName>
        <fullName evidence="4">Nucleotide-diphospho-sugar transferase domain-containing protein</fullName>
    </recommendedName>
</protein>
<evidence type="ECO:0008006" key="4">
    <source>
        <dbReference type="Google" id="ProtNLM"/>
    </source>
</evidence>
<evidence type="ECO:0000313" key="3">
    <source>
        <dbReference type="Proteomes" id="UP000053766"/>
    </source>
</evidence>
<keyword evidence="3" id="KW-1185">Reference proteome</keyword>
<organism evidence="2 3">
    <name type="scientific">Dictyocaulus viviparus</name>
    <name type="common">Bovine lungworm</name>
    <dbReference type="NCBI Taxonomy" id="29172"/>
    <lineage>
        <taxon>Eukaryota</taxon>
        <taxon>Metazoa</taxon>
        <taxon>Ecdysozoa</taxon>
        <taxon>Nematoda</taxon>
        <taxon>Chromadorea</taxon>
        <taxon>Rhabditida</taxon>
        <taxon>Rhabditina</taxon>
        <taxon>Rhabditomorpha</taxon>
        <taxon>Strongyloidea</taxon>
        <taxon>Metastrongylidae</taxon>
        <taxon>Dictyocaulus</taxon>
    </lineage>
</organism>
<dbReference type="STRING" id="29172.A0A0D8XCR9"/>
<dbReference type="Pfam" id="PF03314">
    <property type="entry name" value="DUF273"/>
    <property type="match status" value="1"/>
</dbReference>
<name>A0A0D8XCR9_DICVI</name>
<feature type="transmembrane region" description="Helical" evidence="1">
    <location>
        <begin position="20"/>
        <end position="39"/>
    </location>
</feature>
<dbReference type="Proteomes" id="UP000053766">
    <property type="component" value="Unassembled WGS sequence"/>
</dbReference>
<keyword evidence="1" id="KW-1133">Transmembrane helix</keyword>
<reference evidence="3" key="2">
    <citation type="journal article" date="2016" name="Sci. Rep.">
        <title>Dictyocaulus viviparus genome, variome and transcriptome elucidate lungworm biology and support future intervention.</title>
        <authorList>
            <person name="McNulty S.N."/>
            <person name="Strube C."/>
            <person name="Rosa B.A."/>
            <person name="Martin J.C."/>
            <person name="Tyagi R."/>
            <person name="Choi Y.J."/>
            <person name="Wang Q."/>
            <person name="Hallsworth Pepin K."/>
            <person name="Zhang X."/>
            <person name="Ozersky P."/>
            <person name="Wilson R.K."/>
            <person name="Sternberg P.W."/>
            <person name="Gasser R.B."/>
            <person name="Mitreva M."/>
        </authorList>
    </citation>
    <scope>NUCLEOTIDE SEQUENCE [LARGE SCALE GENOMIC DNA]</scope>
    <source>
        <strain evidence="3">HannoverDv2000</strain>
    </source>
</reference>
<dbReference type="EMBL" id="KN716795">
    <property type="protein sequence ID" value="KJH41572.1"/>
    <property type="molecule type" value="Genomic_DNA"/>
</dbReference>
<dbReference type="PANTHER" id="PTHR31562">
    <property type="entry name" value="PROTEIN CBG18972"/>
    <property type="match status" value="1"/>
</dbReference>
<dbReference type="AlphaFoldDB" id="A0A0D8XCR9"/>
<evidence type="ECO:0000313" key="2">
    <source>
        <dbReference type="EMBL" id="KJH41572.1"/>
    </source>
</evidence>
<dbReference type="InterPro" id="IPR004988">
    <property type="entry name" value="DUF273"/>
</dbReference>
<keyword evidence="1" id="KW-0812">Transmembrane</keyword>
<keyword evidence="1" id="KW-0472">Membrane</keyword>
<sequence length="297" mass="34414">MTPCATPRFKEIIMGGRRRLNYQSIIFVAIIIIVLYAFYRIQREESLPNNVYVIKNSTVSSLNELSLKVRNSTAYRIGIVQVVGSNLFTYETARNSVQCYSTAQNYEFHSLTDDRRQKYCSHNDVSFYILHNKHKTINPFIENINFGGQKFFRRHCLVAHFLKKYKNLDYVLFIDSDIGVINPKRSFILNQSDVERKEIITENIWLCLPLLAKVSNASFLSHHPIISSELLKNSSLLLFGLFFCLSDSIGNLLRRPTDIKKKCDNKIMTKAVIDNNQKLLHFTATCDRLSDRIGRTR</sequence>
<gene>
    <name evidence="2" type="ORF">DICVIV_12449</name>
</gene>
<reference evidence="2 3" key="1">
    <citation type="submission" date="2013-11" db="EMBL/GenBank/DDBJ databases">
        <title>Draft genome of the bovine lungworm Dictyocaulus viviparus.</title>
        <authorList>
            <person name="Mitreva M."/>
        </authorList>
    </citation>
    <scope>NUCLEOTIDE SEQUENCE [LARGE SCALE GENOMIC DNA]</scope>
    <source>
        <strain evidence="2 3">HannoverDv2000</strain>
    </source>
</reference>
<accession>A0A0D8XCR9</accession>
<dbReference type="InterPro" id="IPR029044">
    <property type="entry name" value="Nucleotide-diphossugar_trans"/>
</dbReference>
<dbReference type="Gene3D" id="3.90.550.10">
    <property type="entry name" value="Spore Coat Polysaccharide Biosynthesis Protein SpsA, Chain A"/>
    <property type="match status" value="1"/>
</dbReference>